<dbReference type="EMBL" id="KV467237">
    <property type="protein sequence ID" value="OCT57027.1"/>
    <property type="molecule type" value="Genomic_DNA"/>
</dbReference>
<sequence length="169" mass="20002">MLWDYFTKSFMNGTIYTDLYRKNVDKNNQLNMSSFHIPKVKRSIPKGQFVRAKLITSCSEKYNETKLSLTKRYVGQTSREVKVRIQEHKSNFRNFKKDTKTDTSVSRRFIVFNNNVMQLQWCVPAEAAPDRSGHIRRKRLLQIEGKWIKKLNTLNPDGLNYAWSLKSYL</sequence>
<evidence type="ECO:0000313" key="1">
    <source>
        <dbReference type="EMBL" id="OCT57027.1"/>
    </source>
</evidence>
<evidence type="ECO:0008006" key="2">
    <source>
        <dbReference type="Google" id="ProtNLM"/>
    </source>
</evidence>
<gene>
    <name evidence="1" type="ORF">XELAEV_18004087mg</name>
</gene>
<dbReference type="Gene3D" id="3.40.1440.10">
    <property type="entry name" value="GIY-YIG endonuclease"/>
    <property type="match status" value="1"/>
</dbReference>
<dbReference type="InterPro" id="IPR035901">
    <property type="entry name" value="GIY-YIG_endonuc_sf"/>
</dbReference>
<protein>
    <recommendedName>
        <fullName evidence="2">GIY-YIG domain-containing protein</fullName>
    </recommendedName>
</protein>
<dbReference type="AlphaFoldDB" id="A0A974BRV5"/>
<organism evidence="1">
    <name type="scientific">Xenopus laevis</name>
    <name type="common">African clawed frog</name>
    <dbReference type="NCBI Taxonomy" id="8355"/>
    <lineage>
        <taxon>Eukaryota</taxon>
        <taxon>Metazoa</taxon>
        <taxon>Chordata</taxon>
        <taxon>Craniata</taxon>
        <taxon>Vertebrata</taxon>
        <taxon>Euteleostomi</taxon>
        <taxon>Amphibia</taxon>
        <taxon>Batrachia</taxon>
        <taxon>Anura</taxon>
        <taxon>Pipoidea</taxon>
        <taxon>Pipidae</taxon>
        <taxon>Xenopodinae</taxon>
        <taxon>Xenopus</taxon>
        <taxon>Xenopus</taxon>
    </lineage>
</organism>
<name>A0A974BRV5_XENLA</name>
<dbReference type="PANTHER" id="PTHR21301">
    <property type="entry name" value="REVERSE TRANSCRIPTASE"/>
    <property type="match status" value="1"/>
</dbReference>
<dbReference type="Proteomes" id="UP000694892">
    <property type="component" value="Unassembled WGS sequence"/>
</dbReference>
<proteinExistence type="predicted"/>
<dbReference type="PANTHER" id="PTHR21301:SF12">
    <property type="match status" value="1"/>
</dbReference>
<accession>A0A974BRV5</accession>
<reference evidence="1" key="1">
    <citation type="submission" date="2016-05" db="EMBL/GenBank/DDBJ databases">
        <title>WGS assembly of Xenopus laevis.</title>
        <authorList>
            <person name="Session A."/>
            <person name="Uno Y."/>
            <person name="Kwon T."/>
            <person name="Chapman J."/>
            <person name="Toyoda A."/>
            <person name="Takahashi S."/>
            <person name="Fukui A."/>
            <person name="Hikosaka A."/>
            <person name="Putnam N."/>
            <person name="Stites J."/>
            <person name="Van Heeringen S."/>
            <person name="Quigley I."/>
            <person name="Heinz S."/>
            <person name="Hellsten U."/>
            <person name="Lyons J."/>
            <person name="Suzuki A."/>
            <person name="Kondo M."/>
            <person name="Ogino H."/>
            <person name="Ochi H."/>
            <person name="Bogdanovic O."/>
            <person name="Lister R."/>
            <person name="Georgiou G."/>
            <person name="Paranjpe S."/>
            <person name="Van Kruijsbergen I."/>
            <person name="Mozaffari S."/>
            <person name="Shu S."/>
            <person name="Schmutz J."/>
            <person name="Jenkins J."/>
            <person name="Grimwood J."/>
            <person name="Carlson J."/>
            <person name="Mitros T."/>
            <person name="Simakov O."/>
            <person name="Heald R."/>
            <person name="Miller K."/>
            <person name="Haudenschild C."/>
            <person name="Kuroki Y."/>
            <person name="Tanaka T."/>
            <person name="Michiue T."/>
            <person name="Watanabe M."/>
            <person name="Kinoshita T."/>
            <person name="Ohta Y."/>
            <person name="Mawaribuchi S."/>
            <person name="Suzuki Y."/>
            <person name="Haramoto Y."/>
            <person name="Yamamoto T."/>
            <person name="Takagi C."/>
            <person name="Kitzman J."/>
            <person name="Shendure J."/>
            <person name="Nakayama T."/>
            <person name="Izutsu Y."/>
            <person name="Robert J."/>
            <person name="Dichmann D."/>
            <person name="Flajnik M."/>
            <person name="Houston D."/>
            <person name="Marcotte E."/>
            <person name="Wallingford J."/>
            <person name="Ito Y."/>
            <person name="Asashima M."/>
            <person name="Ueno N."/>
            <person name="Matsuda Y."/>
            <person name="Jan Veenstra G."/>
            <person name="Fujiyama A."/>
            <person name="Harland R."/>
            <person name="Taira M."/>
            <person name="Rokhsar D.S."/>
        </authorList>
    </citation>
    <scope>NUCLEOTIDE SEQUENCE</scope>
    <source>
        <strain evidence="1">J</strain>
        <tissue evidence="1">Blood</tissue>
    </source>
</reference>